<organism evidence="2 3">
    <name type="scientific">Anaerostipes caccae (strain DSM 14662 / CCUG 47493 / JCM 13470 / NCIMB 13811 / L1-92)</name>
    <dbReference type="NCBI Taxonomy" id="411490"/>
    <lineage>
        <taxon>Bacteria</taxon>
        <taxon>Bacillati</taxon>
        <taxon>Bacillota</taxon>
        <taxon>Clostridia</taxon>
        <taxon>Lachnospirales</taxon>
        <taxon>Lachnospiraceae</taxon>
        <taxon>Anaerostipes</taxon>
    </lineage>
</organism>
<evidence type="ECO:0000256" key="1">
    <source>
        <dbReference type="SAM" id="Phobius"/>
    </source>
</evidence>
<keyword evidence="1" id="KW-0472">Membrane</keyword>
<dbReference type="Proteomes" id="UP000004935">
    <property type="component" value="Unassembled WGS sequence"/>
</dbReference>
<feature type="transmembrane region" description="Helical" evidence="1">
    <location>
        <begin position="25"/>
        <end position="42"/>
    </location>
</feature>
<dbReference type="AlphaFoldDB" id="B0MFJ5"/>
<gene>
    <name evidence="2" type="ORF">ANACAC_02531</name>
</gene>
<name>B0MFJ5_ANACD</name>
<accession>B0MFJ5</accession>
<keyword evidence="1" id="KW-1133">Transmembrane helix</keyword>
<dbReference type="EMBL" id="ABAX03000014">
    <property type="protein sequence ID" value="EDR97300.1"/>
    <property type="molecule type" value="Genomic_DNA"/>
</dbReference>
<proteinExistence type="predicted"/>
<protein>
    <submittedName>
        <fullName evidence="2">Uncharacterized protein</fullName>
    </submittedName>
</protein>
<dbReference type="STRING" id="411490.ANACAC_02531"/>
<reference evidence="2" key="1">
    <citation type="submission" date="2007-11" db="EMBL/GenBank/DDBJ databases">
        <authorList>
            <person name="Fulton L."/>
            <person name="Clifton S."/>
            <person name="Fulton B."/>
            <person name="Xu J."/>
            <person name="Minx P."/>
            <person name="Pepin K.H."/>
            <person name="Johnson M."/>
            <person name="Thiruvilangam P."/>
            <person name="Bhonagiri V."/>
            <person name="Nash W.E."/>
            <person name="Mardis E.R."/>
            <person name="Wilson R.K."/>
        </authorList>
    </citation>
    <scope>NUCLEOTIDE SEQUENCE [LARGE SCALE GENOMIC DNA]</scope>
    <source>
        <strain evidence="2">DSM 14662</strain>
    </source>
</reference>
<evidence type="ECO:0000313" key="3">
    <source>
        <dbReference type="Proteomes" id="UP000004935"/>
    </source>
</evidence>
<sequence length="53" mass="6293">MSRNKIYNEIAVDSFQLKGGGTVEYILRFLMSVISSIVNYYIHKWLDHRRKDS</sequence>
<evidence type="ECO:0000313" key="2">
    <source>
        <dbReference type="EMBL" id="EDR97300.1"/>
    </source>
</evidence>
<reference evidence="2" key="2">
    <citation type="submission" date="2013-11" db="EMBL/GenBank/DDBJ databases">
        <title>Draft genome sequence of Anaerostipes caccae (DSM 14662).</title>
        <authorList>
            <person name="Sudarsanam P."/>
            <person name="Ley R."/>
            <person name="Guruge J."/>
            <person name="Turnbaugh P.J."/>
            <person name="Mahowald M."/>
            <person name="Liep D."/>
            <person name="Gordon J."/>
        </authorList>
    </citation>
    <scope>NUCLEOTIDE SEQUENCE</scope>
    <source>
        <strain evidence="2">DSM 14662</strain>
    </source>
</reference>
<dbReference type="HOGENOM" id="CLU_3057873_0_0_9"/>
<keyword evidence="1" id="KW-0812">Transmembrane</keyword>
<comment type="caution">
    <text evidence="2">The sequence shown here is derived from an EMBL/GenBank/DDBJ whole genome shotgun (WGS) entry which is preliminary data.</text>
</comment>
<keyword evidence="3" id="KW-1185">Reference proteome</keyword>